<evidence type="ECO:0000259" key="2">
    <source>
        <dbReference type="SMART" id="SM00382"/>
    </source>
</evidence>
<comment type="caution">
    <text evidence="3">The sequence shown here is derived from an EMBL/GenBank/DDBJ whole genome shotgun (WGS) entry which is preliminary data.</text>
</comment>
<accession>A0A0G2JAN1</accession>
<gene>
    <name evidence="3" type="ORF">EMCG_08220</name>
</gene>
<dbReference type="Proteomes" id="UP000034164">
    <property type="component" value="Unassembled WGS sequence"/>
</dbReference>
<evidence type="ECO:0000313" key="4">
    <source>
        <dbReference type="Proteomes" id="UP000034164"/>
    </source>
</evidence>
<name>A0A0G2JAN1_9EURO</name>
<dbReference type="SMART" id="SM00382">
    <property type="entry name" value="AAA"/>
    <property type="match status" value="1"/>
</dbReference>
<feature type="region of interest" description="Disordered" evidence="1">
    <location>
        <begin position="1"/>
        <end position="28"/>
    </location>
</feature>
<dbReference type="AlphaFoldDB" id="A0A0G2JAN1"/>
<dbReference type="InterPro" id="IPR003959">
    <property type="entry name" value="ATPase_AAA_core"/>
</dbReference>
<evidence type="ECO:0000313" key="3">
    <source>
        <dbReference type="EMBL" id="KKZ66021.1"/>
    </source>
</evidence>
<dbReference type="GO" id="GO:0016887">
    <property type="term" value="F:ATP hydrolysis activity"/>
    <property type="evidence" value="ECO:0007669"/>
    <property type="project" value="InterPro"/>
</dbReference>
<dbReference type="PANTHER" id="PTHR46411">
    <property type="entry name" value="FAMILY ATPASE, PUTATIVE-RELATED"/>
    <property type="match status" value="1"/>
</dbReference>
<dbReference type="PANTHER" id="PTHR46411:SF3">
    <property type="entry name" value="AAA+ ATPASE DOMAIN-CONTAINING PROTEIN"/>
    <property type="match status" value="1"/>
</dbReference>
<dbReference type="EMBL" id="LCZI01000542">
    <property type="protein sequence ID" value="KKZ66021.1"/>
    <property type="molecule type" value="Genomic_DNA"/>
</dbReference>
<dbReference type="Pfam" id="PF00004">
    <property type="entry name" value="AAA"/>
    <property type="match status" value="1"/>
</dbReference>
<dbReference type="InterPro" id="IPR027417">
    <property type="entry name" value="P-loop_NTPase"/>
</dbReference>
<dbReference type="Gene3D" id="3.40.50.300">
    <property type="entry name" value="P-loop containing nucleotide triphosphate hydrolases"/>
    <property type="match status" value="1"/>
</dbReference>
<sequence>MNPTYTRPRINPRNDSYVDSQAESNGANPSEMKDVDFLICCPTVLGFCFDKNSWMGFAVADLSPVEWSSAAFKNLKIPSRQRDMLLALTKTGLSLVPSVPLDDFVIDKGRGLNVLLYGDPGLGKTFTVEALAEHLERPLYRVPASELIDHSSSIFKVASHFRAIVLVDQAEVILQGRLVGEARNHSVTAFLRDLEYLEGVLFLTANRVNKFDDAILNRIHYKLEYEGLSREFRRALWENFLSNVGSARLSRDELHKLEGLNVTPREIKTLVIIAHALATVSGDRVSYTHLEQAATSDEEFARAFNRTGRLETMYN</sequence>
<dbReference type="VEuPathDB" id="FungiDB:EMCG_08220"/>
<evidence type="ECO:0000256" key="1">
    <source>
        <dbReference type="SAM" id="MobiDB-lite"/>
    </source>
</evidence>
<organism evidence="3 4">
    <name type="scientific">[Emmonsia] crescens</name>
    <dbReference type="NCBI Taxonomy" id="73230"/>
    <lineage>
        <taxon>Eukaryota</taxon>
        <taxon>Fungi</taxon>
        <taxon>Dikarya</taxon>
        <taxon>Ascomycota</taxon>
        <taxon>Pezizomycotina</taxon>
        <taxon>Eurotiomycetes</taxon>
        <taxon>Eurotiomycetidae</taxon>
        <taxon>Onygenales</taxon>
        <taxon>Ajellomycetaceae</taxon>
        <taxon>Emergomyces</taxon>
    </lineage>
</organism>
<dbReference type="GO" id="GO:0005524">
    <property type="term" value="F:ATP binding"/>
    <property type="evidence" value="ECO:0007669"/>
    <property type="project" value="InterPro"/>
</dbReference>
<dbReference type="SUPFAM" id="SSF52540">
    <property type="entry name" value="P-loop containing nucleoside triphosphate hydrolases"/>
    <property type="match status" value="1"/>
</dbReference>
<feature type="compositionally biased region" description="Polar residues" evidence="1">
    <location>
        <begin position="13"/>
        <end position="28"/>
    </location>
</feature>
<dbReference type="OrthoDB" id="4183084at2759"/>
<feature type="domain" description="AAA+ ATPase" evidence="2">
    <location>
        <begin position="110"/>
        <end position="229"/>
    </location>
</feature>
<protein>
    <recommendedName>
        <fullName evidence="2">AAA+ ATPase domain-containing protein</fullName>
    </recommendedName>
</protein>
<dbReference type="InterPro" id="IPR003593">
    <property type="entry name" value="AAA+_ATPase"/>
</dbReference>
<reference evidence="4" key="1">
    <citation type="journal article" date="2015" name="PLoS Genet.">
        <title>The dynamic genome and transcriptome of the human fungal pathogen Blastomyces and close relative Emmonsia.</title>
        <authorList>
            <person name="Munoz J.F."/>
            <person name="Gauthier G.M."/>
            <person name="Desjardins C.A."/>
            <person name="Gallo J.E."/>
            <person name="Holder J."/>
            <person name="Sullivan T.D."/>
            <person name="Marty A.J."/>
            <person name="Carmen J.C."/>
            <person name="Chen Z."/>
            <person name="Ding L."/>
            <person name="Gujja S."/>
            <person name="Magrini V."/>
            <person name="Misas E."/>
            <person name="Mitreva M."/>
            <person name="Priest M."/>
            <person name="Saif S."/>
            <person name="Whiston E.A."/>
            <person name="Young S."/>
            <person name="Zeng Q."/>
            <person name="Goldman W.E."/>
            <person name="Mardis E.R."/>
            <person name="Taylor J.W."/>
            <person name="McEwen J.G."/>
            <person name="Clay O.K."/>
            <person name="Klein B.S."/>
            <person name="Cuomo C.A."/>
        </authorList>
    </citation>
    <scope>NUCLEOTIDE SEQUENCE [LARGE SCALE GENOMIC DNA]</scope>
    <source>
        <strain evidence="4">UAMH 3008</strain>
    </source>
</reference>
<proteinExistence type="predicted"/>